<evidence type="ECO:0000256" key="5">
    <source>
        <dbReference type="ARBA" id="ARBA00022807"/>
    </source>
</evidence>
<evidence type="ECO:0000259" key="11">
    <source>
        <dbReference type="SMART" id="SM00645"/>
    </source>
</evidence>
<evidence type="ECO:0000256" key="10">
    <source>
        <dbReference type="SAM" id="SignalP"/>
    </source>
</evidence>
<dbReference type="SUPFAM" id="SSF54001">
    <property type="entry name" value="Cysteine proteinases"/>
    <property type="match status" value="1"/>
</dbReference>
<evidence type="ECO:0000256" key="9">
    <source>
        <dbReference type="ARBA" id="ARBA00073107"/>
    </source>
</evidence>
<dbReference type="AlphaFoldDB" id="A0AAV2TKK7"/>
<dbReference type="Pfam" id="PF00112">
    <property type="entry name" value="Peptidase_C1"/>
    <property type="match status" value="1"/>
</dbReference>
<dbReference type="InterPro" id="IPR025660">
    <property type="entry name" value="Pept_his_AS"/>
</dbReference>
<protein>
    <recommendedName>
        <fullName evidence="9">Cathepsin B-like cysteine proteinase</fullName>
    </recommendedName>
</protein>
<accession>A0AAV2TKK7</accession>
<feature type="signal peptide" evidence="10">
    <location>
        <begin position="1"/>
        <end position="19"/>
    </location>
</feature>
<dbReference type="EMBL" id="CAXLJL010000378">
    <property type="protein sequence ID" value="CAL5137275.1"/>
    <property type="molecule type" value="Genomic_DNA"/>
</dbReference>
<feature type="chain" id="PRO_5043999476" description="Cathepsin B-like cysteine proteinase" evidence="10">
    <location>
        <begin position="20"/>
        <end position="330"/>
    </location>
</feature>
<name>A0AAV2TKK7_CALDB</name>
<gene>
    <name evidence="12" type="ORF">CDAUBV1_LOCUS11603</name>
</gene>
<dbReference type="PROSITE" id="PS00640">
    <property type="entry name" value="THIOL_PROTEASE_ASN"/>
    <property type="match status" value="1"/>
</dbReference>
<dbReference type="InterPro" id="IPR038765">
    <property type="entry name" value="Papain-like_cys_pep_sf"/>
</dbReference>
<keyword evidence="7" id="KW-1015">Disulfide bond</keyword>
<keyword evidence="4" id="KW-0378">Hydrolase</keyword>
<keyword evidence="5" id="KW-0788">Thiol protease</keyword>
<proteinExistence type="inferred from homology"/>
<reference evidence="12" key="1">
    <citation type="submission" date="2024-06" db="EMBL/GenBank/DDBJ databases">
        <authorList>
            <person name="Liu X."/>
            <person name="Lenzi L."/>
            <person name="Haldenby T S."/>
            <person name="Uol C."/>
        </authorList>
    </citation>
    <scope>NUCLEOTIDE SEQUENCE</scope>
</reference>
<evidence type="ECO:0000256" key="1">
    <source>
        <dbReference type="ARBA" id="ARBA00008455"/>
    </source>
</evidence>
<dbReference type="PANTHER" id="PTHR12411">
    <property type="entry name" value="CYSTEINE PROTEASE FAMILY C1-RELATED"/>
    <property type="match status" value="1"/>
</dbReference>
<dbReference type="InterPro" id="IPR025661">
    <property type="entry name" value="Pept_asp_AS"/>
</dbReference>
<keyword evidence="6" id="KW-0865">Zymogen</keyword>
<keyword evidence="2" id="KW-0645">Protease</keyword>
<evidence type="ECO:0000256" key="6">
    <source>
        <dbReference type="ARBA" id="ARBA00023145"/>
    </source>
</evidence>
<feature type="domain" description="Peptidase C1A papain C-terminal" evidence="11">
    <location>
        <begin position="85"/>
        <end position="327"/>
    </location>
</feature>
<evidence type="ECO:0000313" key="13">
    <source>
        <dbReference type="Proteomes" id="UP001497525"/>
    </source>
</evidence>
<evidence type="ECO:0000313" key="12">
    <source>
        <dbReference type="EMBL" id="CAL5137275.1"/>
    </source>
</evidence>
<evidence type="ECO:0000256" key="4">
    <source>
        <dbReference type="ARBA" id="ARBA00022801"/>
    </source>
</evidence>
<dbReference type="GO" id="GO:0006508">
    <property type="term" value="P:proteolysis"/>
    <property type="evidence" value="ECO:0007669"/>
    <property type="project" value="UniProtKB-KW"/>
</dbReference>
<dbReference type="PROSITE" id="PS00639">
    <property type="entry name" value="THIOL_PROTEASE_HIS"/>
    <property type="match status" value="1"/>
</dbReference>
<dbReference type="PROSITE" id="PS00139">
    <property type="entry name" value="THIOL_PROTEASE_CYS"/>
    <property type="match status" value="1"/>
</dbReference>
<dbReference type="Proteomes" id="UP001497525">
    <property type="component" value="Unassembled WGS sequence"/>
</dbReference>
<evidence type="ECO:0000256" key="2">
    <source>
        <dbReference type="ARBA" id="ARBA00022670"/>
    </source>
</evidence>
<dbReference type="SMART" id="SM00645">
    <property type="entry name" value="Pept_C1"/>
    <property type="match status" value="1"/>
</dbReference>
<comment type="function">
    <text evidence="8">Thiol protease. Has a role as a digestive enzyme.</text>
</comment>
<evidence type="ECO:0000256" key="7">
    <source>
        <dbReference type="ARBA" id="ARBA00023157"/>
    </source>
</evidence>
<evidence type="ECO:0000256" key="3">
    <source>
        <dbReference type="ARBA" id="ARBA00022729"/>
    </source>
</evidence>
<comment type="similarity">
    <text evidence="1">Belongs to the peptidase C1 family.</text>
</comment>
<organism evidence="12 13">
    <name type="scientific">Calicophoron daubneyi</name>
    <name type="common">Rumen fluke</name>
    <name type="synonym">Paramphistomum daubneyi</name>
    <dbReference type="NCBI Taxonomy" id="300641"/>
    <lineage>
        <taxon>Eukaryota</taxon>
        <taxon>Metazoa</taxon>
        <taxon>Spiralia</taxon>
        <taxon>Lophotrochozoa</taxon>
        <taxon>Platyhelminthes</taxon>
        <taxon>Trematoda</taxon>
        <taxon>Digenea</taxon>
        <taxon>Plagiorchiida</taxon>
        <taxon>Pronocephalata</taxon>
        <taxon>Paramphistomoidea</taxon>
        <taxon>Paramphistomidae</taxon>
        <taxon>Calicophoron</taxon>
    </lineage>
</organism>
<dbReference type="InterPro" id="IPR013128">
    <property type="entry name" value="Peptidase_C1A"/>
</dbReference>
<dbReference type="PRINTS" id="PR00705">
    <property type="entry name" value="PAPAIN"/>
</dbReference>
<dbReference type="InterPro" id="IPR000668">
    <property type="entry name" value="Peptidase_C1A_C"/>
</dbReference>
<evidence type="ECO:0000256" key="8">
    <source>
        <dbReference type="ARBA" id="ARBA00055576"/>
    </source>
</evidence>
<dbReference type="FunFam" id="3.90.70.10:FF:000031">
    <property type="entry name" value="Cathepsin B"/>
    <property type="match status" value="1"/>
</dbReference>
<sequence>MLPPVLLCILIWSVETLSAKELDFSTNDDELIDYINNYPDIKWRAEKSDRFKTMDDFKMLLGAFRSSVRNPARKIISHADKNIELPASFDSREKWKECPTIAKISDQSNCGSCWAFGAVTAMSDRVCIHSAGKKIVELSPTDLISCCKLCGAGCYGGWSSSAWEYWVDHGLVTGSAYQEKTGCRPYPFPPRLLNKAHPNGMYRTPKCEKKCENGADYEKDKVYGRVSYTVDQNEESIMKEIWLNGPVEAAYNVYEDFRFYKEGIYHHVGGQLLSGHAVRIIGWGEDKGEKYWLVANSWNVNWGEKGLFRIRRGVNECGIEGDIDAGLPKL</sequence>
<dbReference type="GO" id="GO:0008234">
    <property type="term" value="F:cysteine-type peptidase activity"/>
    <property type="evidence" value="ECO:0007669"/>
    <property type="project" value="UniProtKB-KW"/>
</dbReference>
<dbReference type="CDD" id="cd02620">
    <property type="entry name" value="Peptidase_C1A_CathepsinB"/>
    <property type="match status" value="1"/>
</dbReference>
<keyword evidence="3 10" id="KW-0732">Signal</keyword>
<comment type="caution">
    <text evidence="12">The sequence shown here is derived from an EMBL/GenBank/DDBJ whole genome shotgun (WGS) entry which is preliminary data.</text>
</comment>
<dbReference type="Gene3D" id="3.90.70.10">
    <property type="entry name" value="Cysteine proteinases"/>
    <property type="match status" value="1"/>
</dbReference>
<dbReference type="InterPro" id="IPR000169">
    <property type="entry name" value="Pept_cys_AS"/>
</dbReference>